<evidence type="ECO:0000256" key="3">
    <source>
        <dbReference type="PROSITE-ProRule" id="PRU00175"/>
    </source>
</evidence>
<evidence type="ECO:0000313" key="7">
    <source>
        <dbReference type="Proteomes" id="UP001497623"/>
    </source>
</evidence>
<dbReference type="InterPro" id="IPR052667">
    <property type="entry name" value="E3_ubiquitin-ligase_RING"/>
</dbReference>
<dbReference type="InterPro" id="IPR013083">
    <property type="entry name" value="Znf_RING/FYVE/PHD"/>
</dbReference>
<dbReference type="SUPFAM" id="SSF57850">
    <property type="entry name" value="RING/U-box"/>
    <property type="match status" value="1"/>
</dbReference>
<feature type="coiled-coil region" evidence="4">
    <location>
        <begin position="135"/>
        <end position="190"/>
    </location>
</feature>
<gene>
    <name evidence="6" type="ORF">MNOR_LOCUS25138</name>
</gene>
<dbReference type="AlphaFoldDB" id="A0AAV2RLE6"/>
<dbReference type="Gene3D" id="3.30.40.10">
    <property type="entry name" value="Zinc/RING finger domain, C3HC4 (zinc finger)"/>
    <property type="match status" value="1"/>
</dbReference>
<dbReference type="PANTHER" id="PTHR47156:SF10">
    <property type="entry name" value="E3 UBIQUITIN-PROTEIN LIGASE TRIM-21-RELATED"/>
    <property type="match status" value="1"/>
</dbReference>
<sequence length="479" mass="55239">MADSKECPTCYEEYDSEEHRIRIIQCGHSQCTSCMEAQFSNGRITCATCRTTFKYTDFNRIPVNFVAEKMKEDLEKLTPKQHKGMCTEHAAYKLFWCNTHHEWICHQCSVADHPRGECDVISLTKKLENDKDFMKSNLTEEIRHLDNTNTEVKRKMNEFDQKIKKEKDQIKKMNEEIDKLKKSILQKEKEVAVINVKHSKLYKITKECRKKKAKLRKCVTHVKEVNSFKQLELESEKSAAIINRYDNWKQEFEEDKEISLVMQQIVKKRKMFVTKSIGSSKYHSPLEKRDAGIFISYLQPKVSPVQVKFDDVMLMQPLVYLKMICKDFNTRTLDISLGCLHIQLEGPPRRVQQFLELSTGSNTRGTYRGVKLSKIWARNKPGERVAWNAYSKGFRQKMKPLFKLEETGQSPLIEGNVYGLLGQHAGFGICLTSCPDVSCHAVVIGRVVAGLPELKSAVHNQHPLTIMFSDTGIVFPDIG</sequence>
<keyword evidence="2" id="KW-0862">Zinc</keyword>
<dbReference type="PROSITE" id="PS50089">
    <property type="entry name" value="ZF_RING_2"/>
    <property type="match status" value="1"/>
</dbReference>
<dbReference type="SUPFAM" id="SSF50891">
    <property type="entry name" value="Cyclophilin-like"/>
    <property type="match status" value="1"/>
</dbReference>
<evidence type="ECO:0000256" key="2">
    <source>
        <dbReference type="ARBA" id="ARBA00022833"/>
    </source>
</evidence>
<dbReference type="GO" id="GO:0008270">
    <property type="term" value="F:zinc ion binding"/>
    <property type="evidence" value="ECO:0007669"/>
    <property type="project" value="UniProtKB-KW"/>
</dbReference>
<comment type="caution">
    <text evidence="6">The sequence shown here is derived from an EMBL/GenBank/DDBJ whole genome shotgun (WGS) entry which is preliminary data.</text>
</comment>
<dbReference type="Proteomes" id="UP001497623">
    <property type="component" value="Unassembled WGS sequence"/>
</dbReference>
<evidence type="ECO:0000259" key="5">
    <source>
        <dbReference type="PROSITE" id="PS50089"/>
    </source>
</evidence>
<accession>A0AAV2RLE6</accession>
<reference evidence="6 7" key="1">
    <citation type="submission" date="2024-05" db="EMBL/GenBank/DDBJ databases">
        <authorList>
            <person name="Wallberg A."/>
        </authorList>
    </citation>
    <scope>NUCLEOTIDE SEQUENCE [LARGE SCALE GENOMIC DNA]</scope>
</reference>
<protein>
    <recommendedName>
        <fullName evidence="5">RING-type domain-containing protein</fullName>
    </recommendedName>
</protein>
<dbReference type="PANTHER" id="PTHR47156">
    <property type="entry name" value="PROTEIN CBG20824"/>
    <property type="match status" value="1"/>
</dbReference>
<keyword evidence="1 3" id="KW-0863">Zinc-finger</keyword>
<dbReference type="EMBL" id="CAXKWB010023646">
    <property type="protein sequence ID" value="CAL4125454.1"/>
    <property type="molecule type" value="Genomic_DNA"/>
</dbReference>
<organism evidence="6 7">
    <name type="scientific">Meganyctiphanes norvegica</name>
    <name type="common">Northern krill</name>
    <name type="synonym">Thysanopoda norvegica</name>
    <dbReference type="NCBI Taxonomy" id="48144"/>
    <lineage>
        <taxon>Eukaryota</taxon>
        <taxon>Metazoa</taxon>
        <taxon>Ecdysozoa</taxon>
        <taxon>Arthropoda</taxon>
        <taxon>Crustacea</taxon>
        <taxon>Multicrustacea</taxon>
        <taxon>Malacostraca</taxon>
        <taxon>Eumalacostraca</taxon>
        <taxon>Eucarida</taxon>
        <taxon>Euphausiacea</taxon>
        <taxon>Euphausiidae</taxon>
        <taxon>Meganyctiphanes</taxon>
    </lineage>
</organism>
<keyword evidence="4" id="KW-0175">Coiled coil</keyword>
<dbReference type="SUPFAM" id="SSF57845">
    <property type="entry name" value="B-box zinc-binding domain"/>
    <property type="match status" value="1"/>
</dbReference>
<feature type="domain" description="RING-type" evidence="5">
    <location>
        <begin position="7"/>
        <end position="50"/>
    </location>
</feature>
<dbReference type="InterPro" id="IPR029000">
    <property type="entry name" value="Cyclophilin-like_dom_sf"/>
</dbReference>
<name>A0AAV2RLE6_MEGNR</name>
<keyword evidence="1 3" id="KW-0479">Metal-binding</keyword>
<evidence type="ECO:0000256" key="4">
    <source>
        <dbReference type="SAM" id="Coils"/>
    </source>
</evidence>
<evidence type="ECO:0000313" key="6">
    <source>
        <dbReference type="EMBL" id="CAL4125454.1"/>
    </source>
</evidence>
<keyword evidence="7" id="KW-1185">Reference proteome</keyword>
<proteinExistence type="predicted"/>
<dbReference type="InterPro" id="IPR001841">
    <property type="entry name" value="Znf_RING"/>
</dbReference>
<evidence type="ECO:0000256" key="1">
    <source>
        <dbReference type="ARBA" id="ARBA00022771"/>
    </source>
</evidence>